<proteinExistence type="predicted"/>
<dbReference type="RefSeq" id="WP_014413102.1">
    <property type="nucleotide sequence ID" value="NC_017058.1"/>
</dbReference>
<keyword evidence="2" id="KW-1185">Reference proteome</keyword>
<protein>
    <submittedName>
        <fullName evidence="1">Uncharacterized protein</fullName>
    </submittedName>
</protein>
<accession>H8K8I7</accession>
<dbReference type="EMBL" id="CP003338">
    <property type="protein sequence ID" value="AFC71580.1"/>
    <property type="molecule type" value="Genomic_DNA"/>
</dbReference>
<organism evidence="1 2">
    <name type="scientific">Rickettsia australis (strain Cutlack)</name>
    <dbReference type="NCBI Taxonomy" id="1105110"/>
    <lineage>
        <taxon>Bacteria</taxon>
        <taxon>Pseudomonadati</taxon>
        <taxon>Pseudomonadota</taxon>
        <taxon>Alphaproteobacteria</taxon>
        <taxon>Rickettsiales</taxon>
        <taxon>Rickettsiaceae</taxon>
        <taxon>Rickettsieae</taxon>
        <taxon>Rickettsia</taxon>
        <taxon>spotted fever group</taxon>
    </lineage>
</organism>
<name>H8K8I7_RICAC</name>
<gene>
    <name evidence="1" type="ordered locus">MC5_06710</name>
</gene>
<evidence type="ECO:0000313" key="2">
    <source>
        <dbReference type="Proteomes" id="UP000007589"/>
    </source>
</evidence>
<sequence length="66" mass="7275">MILLGVKQDIAPIICMMLTEDIIETQVKPGLQAAIDVGNIDINALSEEYNQKLSKMFSADNPIELI</sequence>
<dbReference type="HOGENOM" id="CLU_2828424_0_0_5"/>
<dbReference type="KEGG" id="rau:MC5_06710"/>
<reference evidence="2" key="1">
    <citation type="submission" date="2012-02" db="EMBL/GenBank/DDBJ databases">
        <title>Complete genome sequence of Rickettsia australis strain Cutlack.</title>
        <authorList>
            <person name="Johnson S.L."/>
            <person name="Munk A.C."/>
            <person name="Han S."/>
            <person name="Bruce D.C."/>
            <person name="Dasch G.A."/>
        </authorList>
    </citation>
    <scope>NUCLEOTIDE SEQUENCE [LARGE SCALE GENOMIC DNA]</scope>
    <source>
        <strain evidence="2">Cutlack</strain>
    </source>
</reference>
<dbReference type="Proteomes" id="UP000007589">
    <property type="component" value="Chromosome"/>
</dbReference>
<evidence type="ECO:0000313" key="1">
    <source>
        <dbReference type="EMBL" id="AFC71580.1"/>
    </source>
</evidence>
<dbReference type="STRING" id="1105110.MC5_06710"/>
<dbReference type="AlphaFoldDB" id="H8K8I7"/>